<dbReference type="PANTHER" id="PTHR42815">
    <property type="entry name" value="FAD-BINDING, PUTATIVE (AFU_ORTHOLOGUE AFUA_6G07600)-RELATED"/>
    <property type="match status" value="1"/>
</dbReference>
<dbReference type="EMBL" id="JAUJEA010000001">
    <property type="protein sequence ID" value="MDN5200256.1"/>
    <property type="molecule type" value="Genomic_DNA"/>
</dbReference>
<dbReference type="PANTHER" id="PTHR42815:SF2">
    <property type="entry name" value="FAD-BINDING, PUTATIVE (AFU_ORTHOLOGUE AFUA_6G07600)-RELATED"/>
    <property type="match status" value="1"/>
</dbReference>
<dbReference type="Proteomes" id="UP001172082">
    <property type="component" value="Unassembled WGS sequence"/>
</dbReference>
<comment type="caution">
    <text evidence="2">The sequence shown here is derived from an EMBL/GenBank/DDBJ whole genome shotgun (WGS) entry which is preliminary data.</text>
</comment>
<organism evidence="2 3">
    <name type="scientific">Splendidivirga corallicola</name>
    <dbReference type="NCBI Taxonomy" id="3051826"/>
    <lineage>
        <taxon>Bacteria</taxon>
        <taxon>Pseudomonadati</taxon>
        <taxon>Bacteroidota</taxon>
        <taxon>Cytophagia</taxon>
        <taxon>Cytophagales</taxon>
        <taxon>Splendidivirgaceae</taxon>
        <taxon>Splendidivirga</taxon>
    </lineage>
</organism>
<feature type="domain" description="Pyridoxamine 5'-phosphate oxidase N-terminal" evidence="1">
    <location>
        <begin position="75"/>
        <end position="168"/>
    </location>
</feature>
<keyword evidence="3" id="KW-1185">Reference proteome</keyword>
<dbReference type="Gene3D" id="2.30.110.10">
    <property type="entry name" value="Electron Transport, Fmn-binding Protein, Chain A"/>
    <property type="match status" value="1"/>
</dbReference>
<dbReference type="SUPFAM" id="SSF50475">
    <property type="entry name" value="FMN-binding split barrel"/>
    <property type="match status" value="1"/>
</dbReference>
<name>A0ABT8KHQ6_9BACT</name>
<sequence length="234" mass="27107">MVREYGMITFMPVLNLLDVLESFEIIKILQSIMIKNFTDIAFTDSVKKIQEEQGSLKSYEKMGKLEMRELFYREKEFIEGRDGFYMSTVSESGWPYVQFRGGPRGFLKVLSSRQLGFADFRGNRQYISTGNLNATGKAALILMDYARKMRLKIWAETEIVSPEDKSLQEKLVLPDYKAKVERFILLNVQAYDWNCPQHITPRFTMDEFLTGIKEGTIQIDRSLVENQFGENDGA</sequence>
<gene>
    <name evidence="2" type="ORF">QQ008_02765</name>
</gene>
<dbReference type="Pfam" id="PF01243">
    <property type="entry name" value="PNPOx_N"/>
    <property type="match status" value="1"/>
</dbReference>
<dbReference type="InterPro" id="IPR012349">
    <property type="entry name" value="Split_barrel_FMN-bd"/>
</dbReference>
<evidence type="ECO:0000259" key="1">
    <source>
        <dbReference type="Pfam" id="PF01243"/>
    </source>
</evidence>
<dbReference type="RefSeq" id="WP_346750864.1">
    <property type="nucleotide sequence ID" value="NZ_JAUJEA010000001.1"/>
</dbReference>
<evidence type="ECO:0000313" key="2">
    <source>
        <dbReference type="EMBL" id="MDN5200256.1"/>
    </source>
</evidence>
<reference evidence="2" key="1">
    <citation type="submission" date="2023-06" db="EMBL/GenBank/DDBJ databases">
        <title>Genomic of Parafulvivirga corallium.</title>
        <authorList>
            <person name="Wang G."/>
        </authorList>
    </citation>
    <scope>NUCLEOTIDE SEQUENCE</scope>
    <source>
        <strain evidence="2">BMA10</strain>
    </source>
</reference>
<protein>
    <submittedName>
        <fullName evidence="2">Pyridoxamine 5'-phosphate oxidase family protein</fullName>
    </submittedName>
</protein>
<accession>A0ABT8KHQ6</accession>
<proteinExistence type="predicted"/>
<evidence type="ECO:0000313" key="3">
    <source>
        <dbReference type="Proteomes" id="UP001172082"/>
    </source>
</evidence>
<dbReference type="InterPro" id="IPR011576">
    <property type="entry name" value="Pyridox_Oxase_N"/>
</dbReference>